<organism evidence="1 2">
    <name type="scientific">Austropuccinia psidii MF-1</name>
    <dbReference type="NCBI Taxonomy" id="1389203"/>
    <lineage>
        <taxon>Eukaryota</taxon>
        <taxon>Fungi</taxon>
        <taxon>Dikarya</taxon>
        <taxon>Basidiomycota</taxon>
        <taxon>Pucciniomycotina</taxon>
        <taxon>Pucciniomycetes</taxon>
        <taxon>Pucciniales</taxon>
        <taxon>Sphaerophragmiaceae</taxon>
        <taxon>Austropuccinia</taxon>
    </lineage>
</organism>
<sequence length="116" mass="14140">MELIDYMDGLSINVPIITDSFIRARMNTELRGHASTWYTQMKEIHGRRNWPWWKIKTIQIYINGKWICQRTISFKLYKYSVEKDPYNWCIKQSKRLKAIDTHMNIQIRNNKLLIQF</sequence>
<dbReference type="Proteomes" id="UP000765509">
    <property type="component" value="Unassembled WGS sequence"/>
</dbReference>
<proteinExistence type="predicted"/>
<evidence type="ECO:0000313" key="1">
    <source>
        <dbReference type="EMBL" id="MBW0462724.1"/>
    </source>
</evidence>
<protein>
    <submittedName>
        <fullName evidence="1">Uncharacterized protein</fullName>
    </submittedName>
</protein>
<dbReference type="AlphaFoldDB" id="A0A9Q3BCF0"/>
<keyword evidence="2" id="KW-1185">Reference proteome</keyword>
<accession>A0A9Q3BCF0</accession>
<gene>
    <name evidence="1" type="ORF">O181_002439</name>
</gene>
<dbReference type="OrthoDB" id="2507294at2759"/>
<evidence type="ECO:0000313" key="2">
    <source>
        <dbReference type="Proteomes" id="UP000765509"/>
    </source>
</evidence>
<comment type="caution">
    <text evidence="1">The sequence shown here is derived from an EMBL/GenBank/DDBJ whole genome shotgun (WGS) entry which is preliminary data.</text>
</comment>
<reference evidence="1" key="1">
    <citation type="submission" date="2021-03" db="EMBL/GenBank/DDBJ databases">
        <title>Draft genome sequence of rust myrtle Austropuccinia psidii MF-1, a brazilian biotype.</title>
        <authorList>
            <person name="Quecine M.C."/>
            <person name="Pachon D.M.R."/>
            <person name="Bonatelli M.L."/>
            <person name="Correr F.H."/>
            <person name="Franceschini L.M."/>
            <person name="Leite T.F."/>
            <person name="Margarido G.R.A."/>
            <person name="Almeida C.A."/>
            <person name="Ferrarezi J.A."/>
            <person name="Labate C.A."/>
        </authorList>
    </citation>
    <scope>NUCLEOTIDE SEQUENCE</scope>
    <source>
        <strain evidence="1">MF-1</strain>
    </source>
</reference>
<dbReference type="EMBL" id="AVOT02000404">
    <property type="protein sequence ID" value="MBW0462724.1"/>
    <property type="molecule type" value="Genomic_DNA"/>
</dbReference>
<name>A0A9Q3BCF0_9BASI</name>